<evidence type="ECO:0000313" key="5">
    <source>
        <dbReference type="Proteomes" id="UP001198901"/>
    </source>
</evidence>
<feature type="transmembrane region" description="Helical" evidence="2">
    <location>
        <begin position="141"/>
        <end position="159"/>
    </location>
</feature>
<proteinExistence type="predicted"/>
<name>A0ABS7XW37_9FLAO</name>
<evidence type="ECO:0000313" key="4">
    <source>
        <dbReference type="EMBL" id="MCA0133046.1"/>
    </source>
</evidence>
<feature type="chain" id="PRO_5045799081" evidence="3">
    <location>
        <begin position="28"/>
        <end position="209"/>
    </location>
</feature>
<accession>A0ABS7XW37</accession>
<dbReference type="EMBL" id="JAIUJR010000007">
    <property type="protein sequence ID" value="MCA0133046.1"/>
    <property type="molecule type" value="Genomic_DNA"/>
</dbReference>
<keyword evidence="2" id="KW-0812">Transmembrane</keyword>
<sequence length="209" mass="23798">MRSLTKSAVFLILTISFQISFSQSANAQSQEEELSLNSGTIDNQFEYIFQKSGNFKGLNGQKYEAVKYNSLLTLKAHVLDSLKTTYAKLDVSEKTVENQKKEIEDLKTQLKNTQTTLGETEAEKNSMALFGIQLGKTNYNVLMWSIIAGLFALLVFFILKFKGSNALTKAAKLKLEEVESEFEEHRRIALEREQKVRRQLQDEINKNKA</sequence>
<organism evidence="4 5">
    <name type="scientific">Winogradskyella alexanderae</name>
    <dbReference type="NCBI Taxonomy" id="2877123"/>
    <lineage>
        <taxon>Bacteria</taxon>
        <taxon>Pseudomonadati</taxon>
        <taxon>Bacteroidota</taxon>
        <taxon>Flavobacteriia</taxon>
        <taxon>Flavobacteriales</taxon>
        <taxon>Flavobacteriaceae</taxon>
        <taxon>Winogradskyella</taxon>
    </lineage>
</organism>
<comment type="caution">
    <text evidence="4">The sequence shown here is derived from an EMBL/GenBank/DDBJ whole genome shotgun (WGS) entry which is preliminary data.</text>
</comment>
<feature type="coiled-coil region" evidence="1">
    <location>
        <begin position="168"/>
        <end position="195"/>
    </location>
</feature>
<keyword evidence="2" id="KW-0472">Membrane</keyword>
<keyword evidence="1" id="KW-0175">Coiled coil</keyword>
<feature type="signal peptide" evidence="3">
    <location>
        <begin position="1"/>
        <end position="27"/>
    </location>
</feature>
<gene>
    <name evidence="4" type="ORF">LBU54_10670</name>
</gene>
<reference evidence="5" key="1">
    <citation type="submission" date="2023-07" db="EMBL/GenBank/DDBJ databases">
        <authorList>
            <person name="Yue Y."/>
        </authorList>
    </citation>
    <scope>NUCLEOTIDE SEQUENCE [LARGE SCALE GENOMIC DNA]</scope>
    <source>
        <strain evidence="5">D23</strain>
    </source>
</reference>
<dbReference type="RefSeq" id="WP_224529230.1">
    <property type="nucleotide sequence ID" value="NZ_JAIUJR010000007.1"/>
</dbReference>
<keyword evidence="3" id="KW-0732">Signal</keyword>
<protein>
    <submittedName>
        <fullName evidence="4">tRNA (Guanine-N1)-methyltransferase</fullName>
    </submittedName>
</protein>
<evidence type="ECO:0000256" key="3">
    <source>
        <dbReference type="SAM" id="SignalP"/>
    </source>
</evidence>
<keyword evidence="2" id="KW-1133">Transmembrane helix</keyword>
<evidence type="ECO:0000256" key="1">
    <source>
        <dbReference type="SAM" id="Coils"/>
    </source>
</evidence>
<feature type="coiled-coil region" evidence="1">
    <location>
        <begin position="89"/>
        <end position="123"/>
    </location>
</feature>
<dbReference type="Proteomes" id="UP001198901">
    <property type="component" value="Unassembled WGS sequence"/>
</dbReference>
<evidence type="ECO:0000256" key="2">
    <source>
        <dbReference type="SAM" id="Phobius"/>
    </source>
</evidence>
<keyword evidence="5" id="KW-1185">Reference proteome</keyword>